<dbReference type="Proteomes" id="UP001627154">
    <property type="component" value="Unassembled WGS sequence"/>
</dbReference>
<evidence type="ECO:0000256" key="1">
    <source>
        <dbReference type="SAM" id="MobiDB-lite"/>
    </source>
</evidence>
<comment type="caution">
    <text evidence="2">The sequence shown here is derived from an EMBL/GenBank/DDBJ whole genome shotgun (WGS) entry which is preliminary data.</text>
</comment>
<organism evidence="2 3">
    <name type="scientific">Trichogramma kaykai</name>
    <dbReference type="NCBI Taxonomy" id="54128"/>
    <lineage>
        <taxon>Eukaryota</taxon>
        <taxon>Metazoa</taxon>
        <taxon>Ecdysozoa</taxon>
        <taxon>Arthropoda</taxon>
        <taxon>Hexapoda</taxon>
        <taxon>Insecta</taxon>
        <taxon>Pterygota</taxon>
        <taxon>Neoptera</taxon>
        <taxon>Endopterygota</taxon>
        <taxon>Hymenoptera</taxon>
        <taxon>Apocrita</taxon>
        <taxon>Proctotrupomorpha</taxon>
        <taxon>Chalcidoidea</taxon>
        <taxon>Trichogrammatidae</taxon>
        <taxon>Trichogramma</taxon>
    </lineage>
</organism>
<name>A0ABD2WCV4_9HYME</name>
<evidence type="ECO:0000313" key="3">
    <source>
        <dbReference type="Proteomes" id="UP001627154"/>
    </source>
</evidence>
<dbReference type="PANTHER" id="PTHR34239">
    <property type="entry name" value="APPLE DOMAIN-CONTAINING PROTEIN"/>
    <property type="match status" value="1"/>
</dbReference>
<dbReference type="AlphaFoldDB" id="A0ABD2WCV4"/>
<reference evidence="2 3" key="1">
    <citation type="journal article" date="2024" name="bioRxiv">
        <title>A reference genome for Trichogramma kaykai: A tiny desert-dwelling parasitoid wasp with competing sex-ratio distorters.</title>
        <authorList>
            <person name="Culotta J."/>
            <person name="Lindsey A.R."/>
        </authorList>
    </citation>
    <scope>NUCLEOTIDE SEQUENCE [LARGE SCALE GENOMIC DNA]</scope>
    <source>
        <strain evidence="2 3">KSX58</strain>
    </source>
</reference>
<dbReference type="EMBL" id="JBJJXI010000116">
    <property type="protein sequence ID" value="KAL3390748.1"/>
    <property type="molecule type" value="Genomic_DNA"/>
</dbReference>
<gene>
    <name evidence="2" type="ORF">TKK_014467</name>
</gene>
<protein>
    <submittedName>
        <fullName evidence="2">Uncharacterized protein</fullName>
    </submittedName>
</protein>
<dbReference type="PANTHER" id="PTHR34239:SF2">
    <property type="entry name" value="TRANSPOSABLE ELEMENT P TRANSPOSASE_THAP9 CONSERVED DOMAIN-CONTAINING PROTEIN"/>
    <property type="match status" value="1"/>
</dbReference>
<proteinExistence type="predicted"/>
<sequence length="219" mass="25116">MAARWKEVVEQGLPDKEREEIAKKYNLPKNCEFSDPPEINQEIKTIIAQAIIARDDRIAAKQRKIVTGLSVIFKMFAILTKDGQDLEDLPVIEGLSDAVKIFADVFRDESIIRRSLIAANINTSLRETITNTKCGKFLFGDRLDETIKSAKAMETAAKDLRMSKKTPSKTNNFSRPKNSNYPPRFKKNHQTSGGYKSQRPQNHRDKKRDQPSYRSHKRH</sequence>
<feature type="region of interest" description="Disordered" evidence="1">
    <location>
        <begin position="158"/>
        <end position="219"/>
    </location>
</feature>
<feature type="compositionally biased region" description="Polar residues" evidence="1">
    <location>
        <begin position="168"/>
        <end position="181"/>
    </location>
</feature>
<evidence type="ECO:0000313" key="2">
    <source>
        <dbReference type="EMBL" id="KAL3390748.1"/>
    </source>
</evidence>
<accession>A0ABD2WCV4</accession>
<feature type="compositionally biased region" description="Polar residues" evidence="1">
    <location>
        <begin position="190"/>
        <end position="200"/>
    </location>
</feature>
<keyword evidence="3" id="KW-1185">Reference proteome</keyword>